<evidence type="ECO:0000313" key="2">
    <source>
        <dbReference type="Proteomes" id="UP000178485"/>
    </source>
</evidence>
<reference evidence="1 2" key="1">
    <citation type="submission" date="2016-08" db="EMBL/GenBank/DDBJ databases">
        <authorList>
            <person name="Seilhamer J.J."/>
        </authorList>
    </citation>
    <scope>NUCLEOTIDE SEQUENCE [LARGE SCALE GENOMIC DNA]</scope>
    <source>
        <strain evidence="1">ING2-E5A</strain>
    </source>
</reference>
<keyword evidence="2" id="KW-1185">Reference proteome</keyword>
<dbReference type="AlphaFoldDB" id="A0A1G4G7E5"/>
<dbReference type="RefSeq" id="WP_071136932.1">
    <property type="nucleotide sequence ID" value="NZ_LT608328.1"/>
</dbReference>
<dbReference type="KEGG" id="pmuc:ING2E5A_1636"/>
<proteinExistence type="predicted"/>
<dbReference type="SUPFAM" id="SSF102546">
    <property type="entry name" value="RbsD-like"/>
    <property type="match status" value="1"/>
</dbReference>
<dbReference type="GO" id="GO:0048029">
    <property type="term" value="F:monosaccharide binding"/>
    <property type="evidence" value="ECO:0007669"/>
    <property type="project" value="InterPro"/>
</dbReference>
<dbReference type="PROSITE" id="PS51257">
    <property type="entry name" value="PROKAR_LIPOPROTEIN"/>
    <property type="match status" value="1"/>
</dbReference>
<protein>
    <recommendedName>
        <fullName evidence="3">D-ribose pyranase</fullName>
    </recommendedName>
</protein>
<name>A0A1G4G7E5_9BACT</name>
<dbReference type="GO" id="GO:0005996">
    <property type="term" value="P:monosaccharide metabolic process"/>
    <property type="evidence" value="ECO:0007669"/>
    <property type="project" value="InterPro"/>
</dbReference>
<gene>
    <name evidence="1" type="ORF">ING2E5A_1636</name>
</gene>
<accession>A0A1G4G7E5</accession>
<sequence>MVKLNSLLLIVVLALVTGCDRVKVNPGNTTTWQEQLEQSMALLGHRNWIVVTDMAYPLQVRNGITTLFAEEPYMEVLSHVSDLIDSSPHLYAHVYLDRELSDLNESLCPGIENFRKEHQRVIPTANIIFTKHEDLIDKLDSTSNKYQVVVIKTRLALPYTSTFFELDCKYWDGEKQKRLEEIIGE</sequence>
<evidence type="ECO:0008006" key="3">
    <source>
        <dbReference type="Google" id="ProtNLM"/>
    </source>
</evidence>
<dbReference type="InterPro" id="IPR023750">
    <property type="entry name" value="RbsD-like_sf"/>
</dbReference>
<dbReference type="Proteomes" id="UP000178485">
    <property type="component" value="Chromosome i"/>
</dbReference>
<organism evidence="1 2">
    <name type="scientific">Petrimonas mucosa</name>
    <dbReference type="NCBI Taxonomy" id="1642646"/>
    <lineage>
        <taxon>Bacteria</taxon>
        <taxon>Pseudomonadati</taxon>
        <taxon>Bacteroidota</taxon>
        <taxon>Bacteroidia</taxon>
        <taxon>Bacteroidales</taxon>
        <taxon>Dysgonomonadaceae</taxon>
        <taxon>Petrimonas</taxon>
    </lineage>
</organism>
<evidence type="ECO:0000313" key="1">
    <source>
        <dbReference type="EMBL" id="SCM58058.1"/>
    </source>
</evidence>
<dbReference type="EMBL" id="LT608328">
    <property type="protein sequence ID" value="SCM58058.1"/>
    <property type="molecule type" value="Genomic_DNA"/>
</dbReference>
<dbReference type="GO" id="GO:0016853">
    <property type="term" value="F:isomerase activity"/>
    <property type="evidence" value="ECO:0007669"/>
    <property type="project" value="InterPro"/>
</dbReference>